<dbReference type="EMBL" id="LR134384">
    <property type="protein sequence ID" value="VEH16164.1"/>
    <property type="molecule type" value="Genomic_DNA"/>
</dbReference>
<sequence length="710" mass="81508">MKKLFTLLLLAVIALPALAFDDNDYQKFVKEVKQDVWGRNLPQFNNRTIPAQYKNESAVILARYEELTVDLSKKFNVFALGNLKQNTAVYLKRYLIKINDKAALDKFSTFDFRTYDRSFNEFMLREDHRTVLGVRVIKANGTVKEVSSDEYQDDNEGKKGQEKRAKLAVPDLQVGDLIDYFTYDFDVIKEDNLDPTLFIFRADYPILDYQIHCAIDKKLCTQYRTMNGAPDFKSGQNGDNITLDAHVKNIDKTLPDYAFNPIAQAPFTLLYVTNTNVGLYYTPESAKQKGLQANPDAKVIQKDAWQPWSDYKLKWTLYKKLNKVVKDAKKLKTDEEKADYVYNYMVMQTLLFKRPYENAYNFSTLFPSILDRLKVEYGRGITTSLYNEPLDQLINYSDATRFIILKNGKCYFPLKQSVGANIIPSIYQNRDALRTDKPKKFAKGPFTSFKIAGSDASDNIETVDIDAAIDGGMMNIRRQNTMSGCEKEDIIPIYTTADELVKAWGKPYEFTTFSDAYSYKESEAKARAAERAEQDKKDIPENFAKEIKAYHDKAPVKINGTKVLNFGENNLPFSYTVDYQMDGLVKKAGRNIVVSVGQLFGQQTHIEGKARKRDMDLIYDYPRSYSVTLNLNIPSGYSVAQESLQKLNNHIDNEAVRLTTKAEISDGKLVIIFQKVYKQQRVPVAKWEQVLSMLDRAYEFTSQQIILKKK</sequence>
<protein>
    <submittedName>
        <fullName evidence="4">Domain of Uncharacterized Function with PDB structure</fullName>
    </submittedName>
</protein>
<dbReference type="Proteomes" id="UP000274578">
    <property type="component" value="Chromosome 1"/>
</dbReference>
<evidence type="ECO:0000259" key="2">
    <source>
        <dbReference type="Pfam" id="PF07677"/>
    </source>
</evidence>
<reference evidence="4 5" key="1">
    <citation type="submission" date="2018-12" db="EMBL/GenBank/DDBJ databases">
        <authorList>
            <consortium name="Pathogen Informatics"/>
        </authorList>
    </citation>
    <scope>NUCLEOTIDE SEQUENCE [LARGE SCALE GENOMIC DNA]</scope>
    <source>
        <strain evidence="4 5">NCTC13071</strain>
    </source>
</reference>
<dbReference type="InterPro" id="IPR009048">
    <property type="entry name" value="A-macroglobulin_rcpt-bd"/>
</dbReference>
<evidence type="ECO:0000256" key="1">
    <source>
        <dbReference type="SAM" id="SignalP"/>
    </source>
</evidence>
<dbReference type="AlphaFoldDB" id="A0A448L861"/>
<dbReference type="Pfam" id="PF07677">
    <property type="entry name" value="A2M_recep"/>
    <property type="match status" value="1"/>
</dbReference>
<dbReference type="GeneID" id="85012952"/>
<dbReference type="Gene3D" id="2.60.120.1130">
    <property type="match status" value="1"/>
</dbReference>
<dbReference type="SUPFAM" id="SSF49410">
    <property type="entry name" value="Alpha-macroglobulin receptor domain"/>
    <property type="match status" value="1"/>
</dbReference>
<dbReference type="InterPro" id="IPR024618">
    <property type="entry name" value="DUF3857"/>
</dbReference>
<name>A0A448L861_9BACT</name>
<keyword evidence="1" id="KW-0732">Signal</keyword>
<dbReference type="KEGG" id="poc:NCTC13071_02187"/>
<dbReference type="RefSeq" id="WP_018919543.1">
    <property type="nucleotide sequence ID" value="NZ_LR134384.1"/>
</dbReference>
<organism evidence="4 5">
    <name type="scientific">Segatella oris</name>
    <dbReference type="NCBI Taxonomy" id="28135"/>
    <lineage>
        <taxon>Bacteria</taxon>
        <taxon>Pseudomonadati</taxon>
        <taxon>Bacteroidota</taxon>
        <taxon>Bacteroidia</taxon>
        <taxon>Bacteroidales</taxon>
        <taxon>Prevotellaceae</taxon>
        <taxon>Segatella</taxon>
    </lineage>
</organism>
<proteinExistence type="predicted"/>
<dbReference type="Pfam" id="PF12969">
    <property type="entry name" value="DUF3857"/>
    <property type="match status" value="1"/>
</dbReference>
<dbReference type="InterPro" id="IPR036595">
    <property type="entry name" value="A-macroglobulin_rcpt-bd_sf"/>
</dbReference>
<feature type="signal peptide" evidence="1">
    <location>
        <begin position="1"/>
        <end position="19"/>
    </location>
</feature>
<dbReference type="Gene3D" id="2.60.40.3140">
    <property type="match status" value="1"/>
</dbReference>
<accession>A0A448L861</accession>
<evidence type="ECO:0000259" key="3">
    <source>
        <dbReference type="Pfam" id="PF12969"/>
    </source>
</evidence>
<feature type="domain" description="DUF3857" evidence="3">
    <location>
        <begin position="88"/>
        <end position="250"/>
    </location>
</feature>
<feature type="domain" description="Alpha-macroglobulin receptor-binding" evidence="2">
    <location>
        <begin position="624"/>
        <end position="682"/>
    </location>
</feature>
<gene>
    <name evidence="4" type="ORF">NCTC13071_02187</name>
</gene>
<evidence type="ECO:0000313" key="5">
    <source>
        <dbReference type="Proteomes" id="UP000274578"/>
    </source>
</evidence>
<feature type="chain" id="PRO_5019381882" evidence="1">
    <location>
        <begin position="20"/>
        <end position="710"/>
    </location>
</feature>
<dbReference type="GO" id="GO:0005576">
    <property type="term" value="C:extracellular region"/>
    <property type="evidence" value="ECO:0007669"/>
    <property type="project" value="InterPro"/>
</dbReference>
<evidence type="ECO:0000313" key="4">
    <source>
        <dbReference type="EMBL" id="VEH16164.1"/>
    </source>
</evidence>